<keyword evidence="1" id="KW-1133">Transmembrane helix</keyword>
<dbReference type="EMBL" id="CP018622">
    <property type="protein sequence ID" value="AUJ23673.1"/>
    <property type="molecule type" value="Genomic_DNA"/>
</dbReference>
<keyword evidence="1" id="KW-0472">Membrane</keyword>
<name>A0A2K9IY03_9BACI</name>
<reference evidence="3 5" key="3">
    <citation type="submission" date="2024-01" db="EMBL/GenBank/DDBJ databases">
        <title>Survival strategy associated with biotechnological potential of Virgibacillus dokdonensis T4.6 isolated from salt-fermented shrimp paste.</title>
        <authorList>
            <person name="Doan T.V."/>
            <person name="Quach N.T."/>
            <person name="Phi Q.-T."/>
        </authorList>
    </citation>
    <scope>NUCLEOTIDE SEQUENCE [LARGE SCALE GENOMIC DNA]</scope>
    <source>
        <strain evidence="3 5">T4.6</strain>
    </source>
</reference>
<evidence type="ECO:0000256" key="1">
    <source>
        <dbReference type="SAM" id="Phobius"/>
    </source>
</evidence>
<protein>
    <submittedName>
        <fullName evidence="3">DUF624 domain-containing protein</fullName>
    </submittedName>
</protein>
<evidence type="ECO:0000313" key="5">
    <source>
        <dbReference type="Proteomes" id="UP001356080"/>
    </source>
</evidence>
<dbReference type="AlphaFoldDB" id="A0A2K9IY03"/>
<feature type="transmembrane region" description="Helical" evidence="1">
    <location>
        <begin position="20"/>
        <end position="49"/>
    </location>
</feature>
<feature type="transmembrane region" description="Helical" evidence="1">
    <location>
        <begin position="79"/>
        <end position="97"/>
    </location>
</feature>
<gene>
    <name evidence="2" type="ORF">A21D_00560</name>
    <name evidence="3" type="ORF">V2W34_14490</name>
</gene>
<evidence type="ECO:0000313" key="4">
    <source>
        <dbReference type="Proteomes" id="UP000234237"/>
    </source>
</evidence>
<evidence type="ECO:0000313" key="2">
    <source>
        <dbReference type="EMBL" id="AUJ23673.1"/>
    </source>
</evidence>
<sequence>MHSFVIGYYRFSVWAVRLAYVNLCWILFTFLGIVVFGFMPATSAMFVVVRKWMQGEEDVPIFHTFWKEYRTNFFRTNSLGLIFMFLGYFLVIEFNILRTQESFIYYIVSYSVLGTLLLCIVVWLYFFPIFVHFDLSWIDYLKWPFIIGISHPILTAFIFGVLGVVYYLTWITIPALLFFFGGSMTAIFVMWAASQTFARYEAAKV</sequence>
<keyword evidence="1" id="KW-0812">Transmembrane</keyword>
<feature type="transmembrane region" description="Helical" evidence="1">
    <location>
        <begin position="143"/>
        <end position="167"/>
    </location>
</feature>
<organism evidence="2 4">
    <name type="scientific">Virgibacillus dokdonensis</name>
    <dbReference type="NCBI Taxonomy" id="302167"/>
    <lineage>
        <taxon>Bacteria</taxon>
        <taxon>Bacillati</taxon>
        <taxon>Bacillota</taxon>
        <taxon>Bacilli</taxon>
        <taxon>Bacillales</taxon>
        <taxon>Bacillaceae</taxon>
        <taxon>Virgibacillus</taxon>
    </lineage>
</organism>
<dbReference type="Proteomes" id="UP000234237">
    <property type="component" value="Chromosome"/>
</dbReference>
<dbReference type="Pfam" id="PF04854">
    <property type="entry name" value="DUF624"/>
    <property type="match status" value="1"/>
</dbReference>
<dbReference type="RefSeq" id="WP_101932620.1">
    <property type="nucleotide sequence ID" value="NZ_CP018622.1"/>
</dbReference>
<evidence type="ECO:0000313" key="3">
    <source>
        <dbReference type="EMBL" id="MEF2293205.1"/>
    </source>
</evidence>
<reference evidence="2" key="1">
    <citation type="submission" date="2016-11" db="EMBL/GenBank/DDBJ databases">
        <title>Complete genome sequence of Virgibacillus dokdonensis 21D, a halophilic bacterium isolated from the deep hypersaline anoxic basin Discovery in the Mediterranean Sea.</title>
        <authorList>
            <person name="Zeaiter Z."/>
            <person name="Booth J.M."/>
            <person name="Prosdocimi E.M."/>
            <person name="Mapelli F."/>
            <person name="Fusi M."/>
            <person name="Daffonchio D."/>
            <person name="Borin S."/>
            <person name="Crotti E."/>
        </authorList>
    </citation>
    <scope>NUCLEOTIDE SEQUENCE</scope>
    <source>
        <strain evidence="2">21D</strain>
    </source>
</reference>
<dbReference type="KEGG" id="vpn:A21D_00560"/>
<keyword evidence="5" id="KW-1185">Reference proteome</keyword>
<proteinExistence type="predicted"/>
<feature type="transmembrane region" description="Helical" evidence="1">
    <location>
        <begin position="103"/>
        <end position="131"/>
    </location>
</feature>
<dbReference type="EMBL" id="JAZHPM010000027">
    <property type="protein sequence ID" value="MEF2293205.1"/>
    <property type="molecule type" value="Genomic_DNA"/>
</dbReference>
<feature type="transmembrane region" description="Helical" evidence="1">
    <location>
        <begin position="173"/>
        <end position="193"/>
    </location>
</feature>
<accession>A0A2K9IY03</accession>
<dbReference type="Proteomes" id="UP001356080">
    <property type="component" value="Unassembled WGS sequence"/>
</dbReference>
<dbReference type="InterPro" id="IPR006938">
    <property type="entry name" value="DUF624"/>
</dbReference>
<reference evidence="4" key="2">
    <citation type="submission" date="2016-11" db="EMBL/GenBank/DDBJ databases">
        <title>Complete genome sequence of Virgibacillus pantothenticus 21D, a halophilic bacterium isolated from the deep hypersaline anoxic basin Discovery in the Mediterranean Sea.</title>
        <authorList>
            <person name="Zeaiter Z."/>
            <person name="Booth J.M."/>
            <person name="Prosdocimi E.M."/>
            <person name="Mapelli F."/>
            <person name="Fusi M."/>
            <person name="Daffonchio D."/>
            <person name="Borin S."/>
            <person name="Crotti E."/>
        </authorList>
    </citation>
    <scope>NUCLEOTIDE SEQUENCE [LARGE SCALE GENOMIC DNA]</scope>
    <source>
        <strain evidence="4">21D</strain>
    </source>
</reference>